<dbReference type="SMART" id="SM00320">
    <property type="entry name" value="WD40"/>
    <property type="match status" value="4"/>
</dbReference>
<dbReference type="RefSeq" id="XP_006819809.1">
    <property type="nucleotide sequence ID" value="XM_006819746.1"/>
</dbReference>
<organism evidence="5 6">
    <name type="scientific">Saccoglossus kowalevskii</name>
    <name type="common">Acorn worm</name>
    <dbReference type="NCBI Taxonomy" id="10224"/>
    <lineage>
        <taxon>Eukaryota</taxon>
        <taxon>Metazoa</taxon>
        <taxon>Hemichordata</taxon>
        <taxon>Enteropneusta</taxon>
        <taxon>Harrimaniidae</taxon>
        <taxon>Saccoglossus</taxon>
    </lineage>
</organism>
<keyword evidence="5" id="KW-1185">Reference proteome</keyword>
<evidence type="ECO:0000313" key="6">
    <source>
        <dbReference type="RefSeq" id="XP_006819809.1"/>
    </source>
</evidence>
<dbReference type="PANTHER" id="PTHR19856:SF0">
    <property type="entry name" value="WD REPEAT-CONTAINING PROTEIN 1"/>
    <property type="match status" value="1"/>
</dbReference>
<dbReference type="PROSITE" id="PS50082">
    <property type="entry name" value="WD_REPEATS_2"/>
    <property type="match status" value="1"/>
</dbReference>
<evidence type="ECO:0000313" key="5">
    <source>
        <dbReference type="Proteomes" id="UP000694865"/>
    </source>
</evidence>
<keyword evidence="2" id="KW-0677">Repeat</keyword>
<dbReference type="Proteomes" id="UP000694865">
    <property type="component" value="Unplaced"/>
</dbReference>
<reference evidence="6" key="1">
    <citation type="submission" date="2025-08" db="UniProtKB">
        <authorList>
            <consortium name="RefSeq"/>
        </authorList>
    </citation>
    <scope>IDENTIFICATION</scope>
    <source>
        <tissue evidence="6">Testes</tissue>
    </source>
</reference>
<dbReference type="PANTHER" id="PTHR19856">
    <property type="entry name" value="WD-REPEATCONTAINING PROTEIN WDR1"/>
    <property type="match status" value="1"/>
</dbReference>
<dbReference type="Gene3D" id="2.130.10.10">
    <property type="entry name" value="YVTN repeat-like/Quinoprotein amine dehydrogenase"/>
    <property type="match status" value="1"/>
</dbReference>
<accession>A0ABM0MIG8</accession>
<gene>
    <name evidence="6" type="primary">LOC102805976</name>
</gene>
<protein>
    <submittedName>
        <fullName evidence="6">Actin-interacting protein 1-like</fullName>
    </submittedName>
</protein>
<evidence type="ECO:0000256" key="1">
    <source>
        <dbReference type="ARBA" id="ARBA00022574"/>
    </source>
</evidence>
<dbReference type="GeneID" id="102805976"/>
<dbReference type="InterPro" id="IPR036322">
    <property type="entry name" value="WD40_repeat_dom_sf"/>
</dbReference>
<name>A0ABM0MIG8_SACKO</name>
<proteinExistence type="inferred from homology"/>
<dbReference type="SUPFAM" id="SSF50978">
    <property type="entry name" value="WD40 repeat-like"/>
    <property type="match status" value="1"/>
</dbReference>
<dbReference type="InterPro" id="IPR001680">
    <property type="entry name" value="WD40_rpt"/>
</dbReference>
<evidence type="ECO:0000256" key="3">
    <source>
        <dbReference type="ARBA" id="ARBA00038366"/>
    </source>
</evidence>
<dbReference type="PROSITE" id="PS50294">
    <property type="entry name" value="WD_REPEATS_REGION"/>
    <property type="match status" value="1"/>
</dbReference>
<keyword evidence="1 4" id="KW-0853">WD repeat</keyword>
<evidence type="ECO:0000256" key="4">
    <source>
        <dbReference type="PROSITE-ProRule" id="PRU00221"/>
    </source>
</evidence>
<comment type="similarity">
    <text evidence="3">Belongs to the WD repeat AIP1 family.</text>
</comment>
<sequence length="183" mass="20327">MRPSCLSVFSNDKKLFTQQVKYEPSCVSIHPGQIEIAVGDSQEQNVYIYNLEGDTLKESDKLSCKGAITQVAYSPDGANLGVGDAGRYVHVFNTTDRKVVHQGWSFHTARVNCLAWSPDSRHMASGSLDTNIIIWSMENPNKRIVIKGAHKMSQITSLAWLNDNTVVSTGQDSCIKQWTLTLH</sequence>
<dbReference type="InterPro" id="IPR015943">
    <property type="entry name" value="WD40/YVTN_repeat-like_dom_sf"/>
</dbReference>
<feature type="repeat" description="WD" evidence="4">
    <location>
        <begin position="104"/>
        <end position="145"/>
    </location>
</feature>
<dbReference type="Pfam" id="PF00400">
    <property type="entry name" value="WD40"/>
    <property type="match status" value="2"/>
</dbReference>
<evidence type="ECO:0000256" key="2">
    <source>
        <dbReference type="ARBA" id="ARBA00022737"/>
    </source>
</evidence>